<protein>
    <submittedName>
        <fullName evidence="2">Uncharacterized protein</fullName>
    </submittedName>
</protein>
<evidence type="ECO:0000313" key="2">
    <source>
        <dbReference type="EMBL" id="CAG2200681.1"/>
    </source>
</evidence>
<proteinExistence type="predicted"/>
<comment type="caution">
    <text evidence="2">The sequence shown here is derived from an EMBL/GenBank/DDBJ whole genome shotgun (WGS) entry which is preliminary data.</text>
</comment>
<feature type="transmembrane region" description="Helical" evidence="1">
    <location>
        <begin position="189"/>
        <end position="212"/>
    </location>
</feature>
<keyword evidence="1" id="KW-0812">Transmembrane</keyword>
<evidence type="ECO:0000313" key="3">
    <source>
        <dbReference type="Proteomes" id="UP000683360"/>
    </source>
</evidence>
<evidence type="ECO:0000256" key="1">
    <source>
        <dbReference type="SAM" id="Phobius"/>
    </source>
</evidence>
<gene>
    <name evidence="2" type="ORF">MEDL_15311</name>
</gene>
<keyword evidence="1" id="KW-1133">Transmembrane helix</keyword>
<dbReference type="AlphaFoldDB" id="A0A8S3QYF0"/>
<name>A0A8S3QYF0_MYTED</name>
<organism evidence="2 3">
    <name type="scientific">Mytilus edulis</name>
    <name type="common">Blue mussel</name>
    <dbReference type="NCBI Taxonomy" id="6550"/>
    <lineage>
        <taxon>Eukaryota</taxon>
        <taxon>Metazoa</taxon>
        <taxon>Spiralia</taxon>
        <taxon>Lophotrochozoa</taxon>
        <taxon>Mollusca</taxon>
        <taxon>Bivalvia</taxon>
        <taxon>Autobranchia</taxon>
        <taxon>Pteriomorphia</taxon>
        <taxon>Mytilida</taxon>
        <taxon>Mytiloidea</taxon>
        <taxon>Mytilidae</taxon>
        <taxon>Mytilinae</taxon>
        <taxon>Mytilus</taxon>
    </lineage>
</organism>
<keyword evidence="3" id="KW-1185">Reference proteome</keyword>
<dbReference type="Proteomes" id="UP000683360">
    <property type="component" value="Unassembled WGS sequence"/>
</dbReference>
<reference evidence="2" key="1">
    <citation type="submission" date="2021-03" db="EMBL/GenBank/DDBJ databases">
        <authorList>
            <person name="Bekaert M."/>
        </authorList>
    </citation>
    <scope>NUCLEOTIDE SEQUENCE</scope>
</reference>
<sequence>MQSSCNFCLFSFLEDISTTSDQTTSLLESTTASVTKPPQITTGNYLSTLTNGKLTRRLTYTSTDSLTMYDETTELPQTTRPDNMTTTFDDLPSRITIDDTVISDTSFALSSTKSSTMTLKFMTTLSSMSISKTEPCAGTCNSTCTCNCLDVPKKASNKVLANQLKIDKKTLSSYKRRLQSATDPRKSSLYIGCVGIVVFSVNVAVIVLLDFLPRA</sequence>
<keyword evidence="1" id="KW-0472">Membrane</keyword>
<dbReference type="EMBL" id="CAJPWZ010000753">
    <property type="protein sequence ID" value="CAG2200681.1"/>
    <property type="molecule type" value="Genomic_DNA"/>
</dbReference>
<dbReference type="OrthoDB" id="6162296at2759"/>
<accession>A0A8S3QYF0</accession>